<proteinExistence type="inferred from homology"/>
<dbReference type="InterPro" id="IPR001885">
    <property type="entry name" value="LipOase_mml"/>
</dbReference>
<reference evidence="12 13" key="1">
    <citation type="submission" date="2021-04" db="EMBL/GenBank/DDBJ databases">
        <authorList>
            <person name="Bliznina A."/>
        </authorList>
    </citation>
    <scope>NUCLEOTIDE SEQUENCE [LARGE SCALE GENOMIC DNA]</scope>
</reference>
<dbReference type="PANTHER" id="PTHR11771">
    <property type="entry name" value="LIPOXYGENASE"/>
    <property type="match status" value="1"/>
</dbReference>
<dbReference type="Pfam" id="PF01477">
    <property type="entry name" value="PLAT"/>
    <property type="match status" value="1"/>
</dbReference>
<feature type="domain" description="Lipoxygenase" evidence="11">
    <location>
        <begin position="139"/>
        <end position="688"/>
    </location>
</feature>
<dbReference type="SUPFAM" id="SSF48484">
    <property type="entry name" value="Lipoxigenase"/>
    <property type="match status" value="1"/>
</dbReference>
<dbReference type="EMBL" id="OU015568">
    <property type="protein sequence ID" value="CAG5082314.1"/>
    <property type="molecule type" value="Genomic_DNA"/>
</dbReference>
<feature type="domain" description="PLAT" evidence="10">
    <location>
        <begin position="28"/>
        <end position="142"/>
    </location>
</feature>
<evidence type="ECO:0000313" key="13">
    <source>
        <dbReference type="Proteomes" id="UP001158576"/>
    </source>
</evidence>
<evidence type="ECO:0000256" key="3">
    <source>
        <dbReference type="ARBA" id="ARBA00009419"/>
    </source>
</evidence>
<keyword evidence="6" id="KW-0223">Dioxygenase</keyword>
<evidence type="ECO:0000259" key="10">
    <source>
        <dbReference type="PROSITE" id="PS50095"/>
    </source>
</evidence>
<evidence type="ECO:0000256" key="6">
    <source>
        <dbReference type="ARBA" id="ARBA00022964"/>
    </source>
</evidence>
<dbReference type="PROSITE" id="PS50095">
    <property type="entry name" value="PLAT"/>
    <property type="match status" value="1"/>
</dbReference>
<name>A0ABN7RUN2_OIKDI</name>
<dbReference type="Proteomes" id="UP001158576">
    <property type="component" value="Chromosome PAR"/>
</dbReference>
<dbReference type="Gene3D" id="2.40.180.10">
    <property type="entry name" value="Catalase core domain"/>
    <property type="match status" value="1"/>
</dbReference>
<keyword evidence="13" id="KW-1185">Reference proteome</keyword>
<keyword evidence="4" id="KW-0963">Cytoplasm</keyword>
<evidence type="ECO:0000313" key="12">
    <source>
        <dbReference type="EMBL" id="CAG5082314.1"/>
    </source>
</evidence>
<evidence type="ECO:0000256" key="9">
    <source>
        <dbReference type="PROSITE-ProRule" id="PRU00152"/>
    </source>
</evidence>
<dbReference type="PRINTS" id="PR00087">
    <property type="entry name" value="LIPOXYGENASE"/>
</dbReference>
<keyword evidence="5" id="KW-0479">Metal-binding</keyword>
<dbReference type="InterPro" id="IPR000907">
    <property type="entry name" value="LipOase"/>
</dbReference>
<evidence type="ECO:0000256" key="7">
    <source>
        <dbReference type="ARBA" id="ARBA00023002"/>
    </source>
</evidence>
<dbReference type="InterPro" id="IPR036392">
    <property type="entry name" value="PLAT/LH2_dom_sf"/>
</dbReference>
<evidence type="ECO:0000256" key="5">
    <source>
        <dbReference type="ARBA" id="ARBA00022723"/>
    </source>
</evidence>
<evidence type="ECO:0000256" key="4">
    <source>
        <dbReference type="ARBA" id="ARBA00022490"/>
    </source>
</evidence>
<dbReference type="PROSITE" id="PS51393">
    <property type="entry name" value="LIPOXYGENASE_3"/>
    <property type="match status" value="1"/>
</dbReference>
<keyword evidence="8" id="KW-0443">Lipid metabolism</keyword>
<organism evidence="12 13">
    <name type="scientific">Oikopleura dioica</name>
    <name type="common">Tunicate</name>
    <dbReference type="NCBI Taxonomy" id="34765"/>
    <lineage>
        <taxon>Eukaryota</taxon>
        <taxon>Metazoa</taxon>
        <taxon>Chordata</taxon>
        <taxon>Tunicata</taxon>
        <taxon>Appendicularia</taxon>
        <taxon>Copelata</taxon>
        <taxon>Oikopleuridae</taxon>
        <taxon>Oikopleura</taxon>
    </lineage>
</organism>
<comment type="similarity">
    <text evidence="3">Belongs to the lipoxygenase family.</text>
</comment>
<sequence length="688" mass="78928">MALMKRLAYCINSKTKSIDFGDPFAEEITYKVVVKTGNTKAAGTDADVKIQLIGEDSSTKPTKIDNFFRDDFERGNSDKFIIKMKNIGTPLLCKLLIKDKGLSPDWYVEYVKVIMKSKEYFFPFYEWVTDGATTAEGTAYLPQDDSLEVKRKFREEYLRKQRTTYRWRAEPEKEDLTYGLNGHLQAEQHRDLPRNSQWSAERDAEFHNCRATGLKNLLLNRFVGIFRNFDSLEDVHKLLLIPTMKNREINHDCWHNWRSDLEFARQQINGCRPTGVQRVFKSLPKYYSITTADLEKCLPSGVTYQNALLDGRIFMVDNSILEGIPCGDHPILKTKNYTCAPLLVLYCNNEGFLEPLAIQLFSNKEENNPVFTPKDPPNAWLLAKMFFNSANGQIQQLNEHLLFTHMVTEPFAIALRRRVSRNHPLFRFMFTHLQHIIAVDSYARGVMISPGGTIDRVMSTGGGDILNFSKEASKSGRLRTLTVRLPRRLAALLVGDQKYTRRIIELYYKSDGDVVQDSELQDFMKESKKFGFAYADDDKLPNELSTKDELIHLLTGIIFMSSVQHAAEGNPMFDIYGNPPAHPVLLRQPAPVDKDKVTMEDIMNTLPDQDLMCAQMAVSHTLSTPPADEVFLGEFPMKLFTEESAIKILEEFTQDVKDIGKKINERNKSWRVPYEYLLPENVPARIDM</sequence>
<dbReference type="InterPro" id="IPR001024">
    <property type="entry name" value="PLAT/LH2_dom"/>
</dbReference>
<evidence type="ECO:0000256" key="1">
    <source>
        <dbReference type="ARBA" id="ARBA00004496"/>
    </source>
</evidence>
<evidence type="ECO:0000256" key="8">
    <source>
        <dbReference type="ARBA" id="ARBA00023098"/>
    </source>
</evidence>
<dbReference type="Pfam" id="PF00305">
    <property type="entry name" value="Lipoxygenase"/>
    <property type="match status" value="2"/>
</dbReference>
<dbReference type="SMART" id="SM00308">
    <property type="entry name" value="LH2"/>
    <property type="match status" value="1"/>
</dbReference>
<dbReference type="PRINTS" id="PR00467">
    <property type="entry name" value="MAMLPOXGNASE"/>
</dbReference>
<gene>
    <name evidence="12" type="ORF">OKIOD_LOCUS1652</name>
</gene>
<dbReference type="Gene3D" id="1.20.245.10">
    <property type="entry name" value="Lipoxygenase-1, Domain 5"/>
    <property type="match status" value="1"/>
</dbReference>
<comment type="caution">
    <text evidence="9">Lacks conserved residue(s) required for the propagation of feature annotation.</text>
</comment>
<evidence type="ECO:0000259" key="11">
    <source>
        <dbReference type="PROSITE" id="PS51393"/>
    </source>
</evidence>
<dbReference type="InterPro" id="IPR036226">
    <property type="entry name" value="LipOase_C_sf"/>
</dbReference>
<evidence type="ECO:0000256" key="2">
    <source>
        <dbReference type="ARBA" id="ARBA00005189"/>
    </source>
</evidence>
<dbReference type="InterPro" id="IPR013819">
    <property type="entry name" value="LipOase_C"/>
</dbReference>
<accession>A0ABN7RUN2</accession>
<comment type="subcellular location">
    <subcellularLocation>
        <location evidence="1">Cytoplasm</location>
    </subcellularLocation>
</comment>
<comment type="pathway">
    <text evidence="2">Lipid metabolism.</text>
</comment>
<dbReference type="SUPFAM" id="SSF49723">
    <property type="entry name" value="Lipase/lipooxygenase domain (PLAT/LH2 domain)"/>
    <property type="match status" value="1"/>
</dbReference>
<dbReference type="Gene3D" id="3.10.450.60">
    <property type="match status" value="1"/>
</dbReference>
<keyword evidence="7" id="KW-0560">Oxidoreductase</keyword>
<protein>
    <submittedName>
        <fullName evidence="12">Oidioi.mRNA.OKI2018_I69.PAR.g10094.t2.cds</fullName>
    </submittedName>
</protein>